<dbReference type="Proteomes" id="UP001230300">
    <property type="component" value="Unassembled WGS sequence"/>
</dbReference>
<dbReference type="EMBL" id="CP047415">
    <property type="protein sequence ID" value="QLL74306.1"/>
    <property type="molecule type" value="Genomic_DNA"/>
</dbReference>
<dbReference type="PANTHER" id="PTHR30349">
    <property type="entry name" value="PHAGE INTEGRASE-RELATED"/>
    <property type="match status" value="1"/>
</dbReference>
<dbReference type="CDD" id="cd01189">
    <property type="entry name" value="INT_ICEBs1_C_like"/>
    <property type="match status" value="1"/>
</dbReference>
<evidence type="ECO:0000256" key="4">
    <source>
        <dbReference type="ARBA" id="ARBA00023172"/>
    </source>
</evidence>
<evidence type="ECO:0000313" key="8">
    <source>
        <dbReference type="Proteomes" id="UP000510660"/>
    </source>
</evidence>
<dbReference type="InterPro" id="IPR011010">
    <property type="entry name" value="DNA_brk_join_enz"/>
</dbReference>
<dbReference type="Pfam" id="PF00589">
    <property type="entry name" value="Phage_integrase"/>
    <property type="match status" value="1"/>
</dbReference>
<dbReference type="InterPro" id="IPR004107">
    <property type="entry name" value="Integrase_SAM-like_N"/>
</dbReference>
<keyword evidence="3" id="KW-0238">DNA-binding</keyword>
<dbReference type="GO" id="GO:0015074">
    <property type="term" value="P:DNA integration"/>
    <property type="evidence" value="ECO:0007669"/>
    <property type="project" value="UniProtKB-KW"/>
</dbReference>
<evidence type="ECO:0000256" key="1">
    <source>
        <dbReference type="ARBA" id="ARBA00008857"/>
    </source>
</evidence>
<sequence length="384" mass="45544">MNKNIKEYRISSGEIRYKFRLYIGKDELTGSSITIRKEGFKTEQEALESYLNYQLKVVRGEYVPKSKRKLTFKDVFQMWQKPYKNKVKESTYATTLRYFDDHILNILGSKYIDKITVVDCQRAVNVWFNDAPHTFKRFIRYASNVFDYGVNLELISKNPMKKIIRPKEEERAKEFTDFYSKEELNQFLECAKKYRFKCFMYFRLLAYLGLRKGEGLALRWSDINFKNSTIRISRTLTTGEENKLYESETPKTQSSIKSLKVDAETMHYLKEWRVMLQKDMFKLGFNFLDSNNLLFPTLENGLTSLSKPDQWNRAICKKYKLRRIKVHGFRHTYATLLFESGATIKEVQERMRHASAQTTMNIYAHVTKSSEEKTVLSFSSYMKN</sequence>
<dbReference type="SUPFAM" id="SSF56349">
    <property type="entry name" value="DNA breaking-rejoining enzymes"/>
    <property type="match status" value="1"/>
</dbReference>
<dbReference type="InterPro" id="IPR002104">
    <property type="entry name" value="Integrase_catalytic"/>
</dbReference>
<proteinExistence type="inferred from homology"/>
<dbReference type="InterPro" id="IPR050090">
    <property type="entry name" value="Tyrosine_recombinase_XerCD"/>
</dbReference>
<dbReference type="Gene3D" id="1.10.443.10">
    <property type="entry name" value="Intergrase catalytic core"/>
    <property type="match status" value="1"/>
</dbReference>
<dbReference type="Gene3D" id="1.10.150.130">
    <property type="match status" value="1"/>
</dbReference>
<evidence type="ECO:0000256" key="2">
    <source>
        <dbReference type="ARBA" id="ARBA00022908"/>
    </source>
</evidence>
<name>A0A2I1WJJ6_9LACO</name>
<reference evidence="6" key="2">
    <citation type="submission" date="2023-05" db="EMBL/GenBank/DDBJ databases">
        <title>Cataloging the Phylogenetic Diversity of Human Bladder Bacteria.</title>
        <authorList>
            <person name="Du J."/>
        </authorList>
    </citation>
    <scope>NUCLEOTIDE SEQUENCE</scope>
    <source>
        <strain evidence="6">UMB9226</strain>
    </source>
</reference>
<protein>
    <submittedName>
        <fullName evidence="6">Site-specific integrase</fullName>
    </submittedName>
    <submittedName>
        <fullName evidence="7">Tyrosine-type recombinase/integrase</fullName>
    </submittedName>
</protein>
<dbReference type="InterPro" id="IPR028259">
    <property type="entry name" value="AP2-like_int_N"/>
</dbReference>
<dbReference type="Pfam" id="PF14659">
    <property type="entry name" value="Phage_int_SAM_3"/>
    <property type="match status" value="1"/>
</dbReference>
<reference evidence="7 8" key="1">
    <citation type="submission" date="2020-01" db="EMBL/GenBank/DDBJ databases">
        <title>Complete and circular genome sequences of six lactobacillus isolates from horses.</title>
        <authorList>
            <person name="Hassan H.M."/>
        </authorList>
    </citation>
    <scope>NUCLEOTIDE SEQUENCE [LARGE SCALE GENOMIC DNA]</scope>
    <source>
        <strain evidence="7 8">1D</strain>
    </source>
</reference>
<gene>
    <name evidence="7" type="ORF">GTO85_08060</name>
    <name evidence="6" type="ORF">QP235_05345</name>
</gene>
<comment type="similarity">
    <text evidence="1">Belongs to the 'phage' integrase family.</text>
</comment>
<evidence type="ECO:0000313" key="7">
    <source>
        <dbReference type="EMBL" id="QLL74306.1"/>
    </source>
</evidence>
<dbReference type="PANTHER" id="PTHR30349:SF64">
    <property type="entry name" value="PROPHAGE INTEGRASE INTD-RELATED"/>
    <property type="match status" value="1"/>
</dbReference>
<dbReference type="Pfam" id="PF14657">
    <property type="entry name" value="Arm-DNA-bind_4"/>
    <property type="match status" value="1"/>
</dbReference>
<dbReference type="InterPro" id="IPR013762">
    <property type="entry name" value="Integrase-like_cat_sf"/>
</dbReference>
<evidence type="ECO:0000313" key="6">
    <source>
        <dbReference type="EMBL" id="MDK6502626.1"/>
    </source>
</evidence>
<dbReference type="Proteomes" id="UP000510660">
    <property type="component" value="Chromosome"/>
</dbReference>
<dbReference type="InterPro" id="IPR010998">
    <property type="entry name" value="Integrase_recombinase_N"/>
</dbReference>
<dbReference type="EMBL" id="JASOGN010000017">
    <property type="protein sequence ID" value="MDK6502626.1"/>
    <property type="molecule type" value="Genomic_DNA"/>
</dbReference>
<dbReference type="PROSITE" id="PS51898">
    <property type="entry name" value="TYR_RECOMBINASE"/>
    <property type="match status" value="1"/>
</dbReference>
<evidence type="ECO:0000256" key="3">
    <source>
        <dbReference type="ARBA" id="ARBA00023125"/>
    </source>
</evidence>
<dbReference type="GO" id="GO:0006310">
    <property type="term" value="P:DNA recombination"/>
    <property type="evidence" value="ECO:0007669"/>
    <property type="project" value="UniProtKB-KW"/>
</dbReference>
<keyword evidence="4" id="KW-0233">DNA recombination</keyword>
<dbReference type="AlphaFoldDB" id="A0A2I1WJJ6"/>
<keyword evidence="2" id="KW-0229">DNA integration</keyword>
<dbReference type="RefSeq" id="WP_101887004.1">
    <property type="nucleotide sequence ID" value="NZ_CP047415.1"/>
</dbReference>
<feature type="domain" description="Tyr recombinase" evidence="5">
    <location>
        <begin position="174"/>
        <end position="376"/>
    </location>
</feature>
<accession>A0A2I1WJJ6</accession>
<organism evidence="7 8">
    <name type="scientific">Lactobacillus crispatus</name>
    <dbReference type="NCBI Taxonomy" id="47770"/>
    <lineage>
        <taxon>Bacteria</taxon>
        <taxon>Bacillati</taxon>
        <taxon>Bacillota</taxon>
        <taxon>Bacilli</taxon>
        <taxon>Lactobacillales</taxon>
        <taxon>Lactobacillaceae</taxon>
        <taxon>Lactobacillus</taxon>
    </lineage>
</organism>
<evidence type="ECO:0000259" key="5">
    <source>
        <dbReference type="PROSITE" id="PS51898"/>
    </source>
</evidence>
<dbReference type="GO" id="GO:0003677">
    <property type="term" value="F:DNA binding"/>
    <property type="evidence" value="ECO:0007669"/>
    <property type="project" value="UniProtKB-KW"/>
</dbReference>